<evidence type="ECO:0000256" key="1">
    <source>
        <dbReference type="SAM" id="MobiDB-lite"/>
    </source>
</evidence>
<protein>
    <recommendedName>
        <fullName evidence="2">Orc1-like AAA ATPase domain-containing protein</fullName>
    </recommendedName>
</protein>
<name>A0A917P928_9DEIO</name>
<dbReference type="Pfam" id="PF13191">
    <property type="entry name" value="AAA_16"/>
    <property type="match status" value="1"/>
</dbReference>
<proteinExistence type="predicted"/>
<dbReference type="Gene3D" id="3.40.50.300">
    <property type="entry name" value="P-loop containing nucleotide triphosphate hydrolases"/>
    <property type="match status" value="1"/>
</dbReference>
<evidence type="ECO:0000313" key="3">
    <source>
        <dbReference type="EMBL" id="GGJ67135.1"/>
    </source>
</evidence>
<feature type="compositionally biased region" description="Pro residues" evidence="1">
    <location>
        <begin position="177"/>
        <end position="200"/>
    </location>
</feature>
<dbReference type="AlphaFoldDB" id="A0A917P928"/>
<dbReference type="SUPFAM" id="SSF52540">
    <property type="entry name" value="P-loop containing nucleoside triphosphate hydrolases"/>
    <property type="match status" value="1"/>
</dbReference>
<gene>
    <name evidence="3" type="ORF">GCM10008939_09220</name>
</gene>
<organism evidence="3 4">
    <name type="scientific">Deinococcus aquiradiocola</name>
    <dbReference type="NCBI Taxonomy" id="393059"/>
    <lineage>
        <taxon>Bacteria</taxon>
        <taxon>Thermotogati</taxon>
        <taxon>Deinococcota</taxon>
        <taxon>Deinococci</taxon>
        <taxon>Deinococcales</taxon>
        <taxon>Deinococcaceae</taxon>
        <taxon>Deinococcus</taxon>
    </lineage>
</organism>
<reference evidence="3" key="1">
    <citation type="journal article" date="2014" name="Int. J. Syst. Evol. Microbiol.">
        <title>Complete genome sequence of Corynebacterium casei LMG S-19264T (=DSM 44701T), isolated from a smear-ripened cheese.</title>
        <authorList>
            <consortium name="US DOE Joint Genome Institute (JGI-PGF)"/>
            <person name="Walter F."/>
            <person name="Albersmeier A."/>
            <person name="Kalinowski J."/>
            <person name="Ruckert C."/>
        </authorList>
    </citation>
    <scope>NUCLEOTIDE SEQUENCE</scope>
    <source>
        <strain evidence="3">JCM 14371</strain>
    </source>
</reference>
<dbReference type="Gene3D" id="1.10.10.10">
    <property type="entry name" value="Winged helix-like DNA-binding domain superfamily/Winged helix DNA-binding domain"/>
    <property type="match status" value="1"/>
</dbReference>
<dbReference type="Proteomes" id="UP000635726">
    <property type="component" value="Unassembled WGS sequence"/>
</dbReference>
<accession>A0A917P928</accession>
<evidence type="ECO:0000313" key="4">
    <source>
        <dbReference type="Proteomes" id="UP000635726"/>
    </source>
</evidence>
<reference evidence="3" key="2">
    <citation type="submission" date="2020-09" db="EMBL/GenBank/DDBJ databases">
        <authorList>
            <person name="Sun Q."/>
            <person name="Ohkuma M."/>
        </authorList>
    </citation>
    <scope>NUCLEOTIDE SEQUENCE</scope>
    <source>
        <strain evidence="3">JCM 14371</strain>
    </source>
</reference>
<comment type="caution">
    <text evidence="3">The sequence shown here is derived from an EMBL/GenBank/DDBJ whole genome shotgun (WGS) entry which is preliminary data.</text>
</comment>
<dbReference type="InterPro" id="IPR041664">
    <property type="entry name" value="AAA_16"/>
</dbReference>
<dbReference type="InterPro" id="IPR036388">
    <property type="entry name" value="WH-like_DNA-bd_sf"/>
</dbReference>
<evidence type="ECO:0000259" key="2">
    <source>
        <dbReference type="Pfam" id="PF13191"/>
    </source>
</evidence>
<dbReference type="EMBL" id="BMOE01000002">
    <property type="protein sequence ID" value="GGJ67135.1"/>
    <property type="molecule type" value="Genomic_DNA"/>
</dbReference>
<dbReference type="InterPro" id="IPR027417">
    <property type="entry name" value="P-loop_NTPase"/>
</dbReference>
<feature type="region of interest" description="Disordered" evidence="1">
    <location>
        <begin position="174"/>
        <end position="205"/>
    </location>
</feature>
<sequence>MDMPDMTLQLLGEPQLRLAGVPFPCRGMGLRLLAVLAVDGPSERLKLADLLWETTTHRALHNLRMAVHQLVRDLGEHGDLLRRRPGFLELDLLRVRVDALCVPEDPSALLTHWRGFLSGQRSRGSEAWLEWAQRTEDRLLGEHVEHLRRAAFLHPEPLSGRLRRRARELVVGLSPEPVDPVPRPLSRPDPPVSQEPPPAHTAPFVGRGQVLDDVLAAVERRQMVFLSGAPGTGKTALQAALASLFGGRQFMPVASDPADRDGPYSTIYRALRDLQQGLNLGRWFLPEVPSGEVVAHLSQLREVRLSGDLDPLARPLLAEAFQQPFVSWGDDIHHWDDASTRVVARHSPRLLAQSPRAGVVNTFRPGDLNSGCRASVLRCIDQGRGVIIPIPALTRDEVAELSASFLPGVTDAQVGHLCHYAGGLPGLIVPVLNEAVRRGSLPERLTPVAAEAARLHLQLTQLGGRELEILRVLAVNDGAPVDVELLGGVLQVPRGTVVDALERLFHCGYLVGHEVHPPALRQTVLRHAPPLILADLAVRLHDTRNVSPSTRHDPGLTAN</sequence>
<keyword evidence="4" id="KW-1185">Reference proteome</keyword>
<feature type="domain" description="Orc1-like AAA ATPase" evidence="2">
    <location>
        <begin position="203"/>
        <end position="343"/>
    </location>
</feature>